<evidence type="ECO:0000313" key="3">
    <source>
        <dbReference type="EMBL" id="SVA76249.1"/>
    </source>
</evidence>
<dbReference type="AlphaFoldDB" id="A0A381YGT8"/>
<organism evidence="3">
    <name type="scientific">marine metagenome</name>
    <dbReference type="NCBI Taxonomy" id="408172"/>
    <lineage>
        <taxon>unclassified sequences</taxon>
        <taxon>metagenomes</taxon>
        <taxon>ecological metagenomes</taxon>
    </lineage>
</organism>
<reference evidence="3" key="1">
    <citation type="submission" date="2018-05" db="EMBL/GenBank/DDBJ databases">
        <authorList>
            <person name="Lanie J.A."/>
            <person name="Ng W.-L."/>
            <person name="Kazmierczak K.M."/>
            <person name="Andrzejewski T.M."/>
            <person name="Davidsen T.M."/>
            <person name="Wayne K.J."/>
            <person name="Tettelin H."/>
            <person name="Glass J.I."/>
            <person name="Rusch D."/>
            <person name="Podicherti R."/>
            <person name="Tsui H.-C.T."/>
            <person name="Winkler M.E."/>
        </authorList>
    </citation>
    <scope>NUCLEOTIDE SEQUENCE</scope>
</reference>
<keyword evidence="2" id="KW-0472">Membrane</keyword>
<evidence type="ECO:0000256" key="1">
    <source>
        <dbReference type="SAM" id="MobiDB-lite"/>
    </source>
</evidence>
<keyword evidence="2" id="KW-0812">Transmembrane</keyword>
<protein>
    <submittedName>
        <fullName evidence="3">Uncharacterized protein</fullName>
    </submittedName>
</protein>
<feature type="region of interest" description="Disordered" evidence="1">
    <location>
        <begin position="1"/>
        <end position="20"/>
    </location>
</feature>
<proteinExistence type="predicted"/>
<sequence>MSVGGTSHDGLTPQQFMNKPYSPHKRQGYFVLCSPIRTRGRSMRLSIPWMLQAISYIAIAIFLFNAYKSKRQKYIKILALFFLVFGLVAFLVLVISAITQMFFR</sequence>
<keyword evidence="2" id="KW-1133">Transmembrane helix</keyword>
<name>A0A381YGT8_9ZZZZ</name>
<dbReference type="EMBL" id="UINC01018204">
    <property type="protein sequence ID" value="SVA76249.1"/>
    <property type="molecule type" value="Genomic_DNA"/>
</dbReference>
<feature type="transmembrane region" description="Helical" evidence="2">
    <location>
        <begin position="49"/>
        <end position="67"/>
    </location>
</feature>
<feature type="transmembrane region" description="Helical" evidence="2">
    <location>
        <begin position="79"/>
        <end position="103"/>
    </location>
</feature>
<gene>
    <name evidence="3" type="ORF">METZ01_LOCUS129103</name>
</gene>
<accession>A0A381YGT8</accession>
<evidence type="ECO:0000256" key="2">
    <source>
        <dbReference type="SAM" id="Phobius"/>
    </source>
</evidence>